<evidence type="ECO:0000256" key="7">
    <source>
        <dbReference type="ARBA" id="ARBA00023163"/>
    </source>
</evidence>
<dbReference type="InterPro" id="IPR005467">
    <property type="entry name" value="His_kinase_dom"/>
</dbReference>
<feature type="domain" description="Response regulatory" evidence="10">
    <location>
        <begin position="14"/>
        <end position="128"/>
    </location>
</feature>
<dbReference type="Gene3D" id="1.10.287.130">
    <property type="match status" value="1"/>
</dbReference>
<dbReference type="EMBL" id="MFKF01000331">
    <property type="protein sequence ID" value="OGG46231.1"/>
    <property type="molecule type" value="Genomic_DNA"/>
</dbReference>
<dbReference type="Pfam" id="PF00072">
    <property type="entry name" value="Response_reg"/>
    <property type="match status" value="2"/>
</dbReference>
<feature type="modified residue" description="4-aspartylphosphate" evidence="8">
    <location>
        <position position="63"/>
    </location>
</feature>
<dbReference type="PROSITE" id="PS50110">
    <property type="entry name" value="RESPONSE_REGULATORY"/>
    <property type="match status" value="2"/>
</dbReference>
<evidence type="ECO:0000256" key="3">
    <source>
        <dbReference type="ARBA" id="ARBA00022553"/>
    </source>
</evidence>
<accession>A0A1F6CB92</accession>
<evidence type="ECO:0000256" key="2">
    <source>
        <dbReference type="ARBA" id="ARBA00012438"/>
    </source>
</evidence>
<keyword evidence="4" id="KW-0808">Transferase</keyword>
<evidence type="ECO:0000313" key="11">
    <source>
        <dbReference type="EMBL" id="OGG46231.1"/>
    </source>
</evidence>
<gene>
    <name evidence="11" type="ORF">A3F84_28745</name>
</gene>
<dbReference type="SMART" id="SM00448">
    <property type="entry name" value="REC"/>
    <property type="match status" value="2"/>
</dbReference>
<dbReference type="InterPro" id="IPR003661">
    <property type="entry name" value="HisK_dim/P_dom"/>
</dbReference>
<dbReference type="AlphaFoldDB" id="A0A1F6CB92"/>
<dbReference type="Gene3D" id="3.30.565.10">
    <property type="entry name" value="Histidine kinase-like ATPase, C-terminal domain"/>
    <property type="match status" value="1"/>
</dbReference>
<evidence type="ECO:0000256" key="6">
    <source>
        <dbReference type="ARBA" id="ARBA00023015"/>
    </source>
</evidence>
<dbReference type="PRINTS" id="PR00344">
    <property type="entry name" value="BCTRLSENSOR"/>
</dbReference>
<evidence type="ECO:0000259" key="10">
    <source>
        <dbReference type="PROSITE" id="PS50110"/>
    </source>
</evidence>
<dbReference type="GO" id="GO:0000155">
    <property type="term" value="F:phosphorelay sensor kinase activity"/>
    <property type="evidence" value="ECO:0007669"/>
    <property type="project" value="InterPro"/>
</dbReference>
<dbReference type="Pfam" id="PF00512">
    <property type="entry name" value="HisKA"/>
    <property type="match status" value="1"/>
</dbReference>
<dbReference type="InterPro" id="IPR036890">
    <property type="entry name" value="HATPase_C_sf"/>
</dbReference>
<dbReference type="Gene3D" id="3.40.50.2300">
    <property type="match status" value="2"/>
</dbReference>
<dbReference type="CDD" id="cd00082">
    <property type="entry name" value="HisKA"/>
    <property type="match status" value="1"/>
</dbReference>
<dbReference type="InterPro" id="IPR004358">
    <property type="entry name" value="Sig_transdc_His_kin-like_C"/>
</dbReference>
<dbReference type="PANTHER" id="PTHR43547:SF2">
    <property type="entry name" value="HYBRID SIGNAL TRANSDUCTION HISTIDINE KINASE C"/>
    <property type="match status" value="1"/>
</dbReference>
<evidence type="ECO:0000256" key="5">
    <source>
        <dbReference type="ARBA" id="ARBA00022777"/>
    </source>
</evidence>
<dbReference type="Pfam" id="PF01590">
    <property type="entry name" value="GAF"/>
    <property type="match status" value="2"/>
</dbReference>
<dbReference type="Gene3D" id="3.30.450.40">
    <property type="match status" value="2"/>
</dbReference>
<keyword evidence="7" id="KW-0804">Transcription</keyword>
<name>A0A1F6CB92_HANXR</name>
<dbReference type="EC" id="2.7.13.3" evidence="2"/>
<keyword evidence="3 8" id="KW-0597">Phosphoprotein</keyword>
<dbReference type="PROSITE" id="PS50109">
    <property type="entry name" value="HIS_KIN"/>
    <property type="match status" value="1"/>
</dbReference>
<dbReference type="PANTHER" id="PTHR43547">
    <property type="entry name" value="TWO-COMPONENT HISTIDINE KINASE"/>
    <property type="match status" value="1"/>
</dbReference>
<feature type="modified residue" description="4-aspartylphosphate" evidence="8">
    <location>
        <position position="789"/>
    </location>
</feature>
<dbReference type="InterPro" id="IPR001789">
    <property type="entry name" value="Sig_transdc_resp-reg_receiver"/>
</dbReference>
<sequence length="864" mass="92442">MQPLGAIHSTTLPEVLVVDDERGLRIAICEMLGTHGYEAVGTGSAEEALQILQGQDFDIVLTDLMMPGMDGIAFLKAALGTDPQLVAIMMTGQGTVETAVEAMRIGAFDYVMKPFRSATLLPIVERALEVRRLRVENAELRDTLAMRALSEAIGFTLDHRVILDKMADAAVAQCDADEATILLPTGSGNDLYVAAVRGQGRSHLLGEKIPSNQGIAGWVAHNQEGVTLLGAVNDSRFTPVHPRGDILAAISMPMLVAGKFVGILNVNSLRRRAFRLGQIRGLSILVSTGAAALQHGLLYADILESQEQHRLTAERLQTMNDFAHTVGGTLDLDSILQALVGEVPHALSCGWCAVVKHLPAEGAFSVRAAWSQRAALTAAGATASGASASEMVLDTGSYYFAQDTRDSGIPPLVGLPLQAVSSYLSVPIRVDDMFWGTLDVGFDEPGAVSQDRIEFLEAVASHLSAAIRNADLHSRLRDAFDEIKVAQAQIVQQERLSALGQMASGIAHDFNNTLAPILGFSELLLDSLEGLDEKSRGYLEVIRTAAGDAAGVVRRLREFYRPNDAGEEFETIDLNGVVEQTLLLTQPRWKDQMLGGGKALRVESDLEPRATVLGSGSQLREALMNVILNAVDALSEGGHITVSTHSEERGVLLEVRDTGPGMSEEVRSRCLEPFFSTKGTRGTGLGLPMVYGVVQRHHGSLDIASEIGVGTTVRIWLPSASESVPARERRTAPDAEGPLRILVVDDEPAVREFVAASLVADGHYVETADDGSDGLQRFHSGQFDLVLTDRAMPRMNGDQLAAAVKAASPQTPVILLTGFGDLMEPLGDRPAGVDLVLSKPVGLRALREGVVQAAALYRQDPTSS</sequence>
<dbReference type="InterPro" id="IPR003018">
    <property type="entry name" value="GAF"/>
</dbReference>
<comment type="catalytic activity">
    <reaction evidence="1">
        <text>ATP + protein L-histidine = ADP + protein N-phospho-L-histidine.</text>
        <dbReference type="EC" id="2.7.13.3"/>
    </reaction>
</comment>
<dbReference type="InterPro" id="IPR011006">
    <property type="entry name" value="CheY-like_superfamily"/>
</dbReference>
<dbReference type="InterPro" id="IPR003594">
    <property type="entry name" value="HATPase_dom"/>
</dbReference>
<evidence type="ECO:0000313" key="12">
    <source>
        <dbReference type="Proteomes" id="UP000178606"/>
    </source>
</evidence>
<proteinExistence type="predicted"/>
<organism evidence="11 12">
    <name type="scientific">Handelsmanbacteria sp. (strain RIFCSPLOWO2_12_FULL_64_10)</name>
    <dbReference type="NCBI Taxonomy" id="1817868"/>
    <lineage>
        <taxon>Bacteria</taxon>
        <taxon>Candidatus Handelsmaniibacteriota</taxon>
    </lineage>
</organism>
<feature type="domain" description="Histidine kinase" evidence="9">
    <location>
        <begin position="505"/>
        <end position="721"/>
    </location>
</feature>
<dbReference type="SMART" id="SM00388">
    <property type="entry name" value="HisKA"/>
    <property type="match status" value="1"/>
</dbReference>
<dbReference type="Pfam" id="PF02518">
    <property type="entry name" value="HATPase_c"/>
    <property type="match status" value="1"/>
</dbReference>
<feature type="domain" description="Response regulatory" evidence="10">
    <location>
        <begin position="740"/>
        <end position="854"/>
    </location>
</feature>
<reference evidence="11 12" key="1">
    <citation type="journal article" date="2016" name="Nat. Commun.">
        <title>Thousands of microbial genomes shed light on interconnected biogeochemical processes in an aquifer system.</title>
        <authorList>
            <person name="Anantharaman K."/>
            <person name="Brown C.T."/>
            <person name="Hug L.A."/>
            <person name="Sharon I."/>
            <person name="Castelle C.J."/>
            <person name="Probst A.J."/>
            <person name="Thomas B.C."/>
            <person name="Singh A."/>
            <person name="Wilkins M.J."/>
            <person name="Karaoz U."/>
            <person name="Brodie E.L."/>
            <person name="Williams K.H."/>
            <person name="Hubbard S.S."/>
            <person name="Banfield J.F."/>
        </authorList>
    </citation>
    <scope>NUCLEOTIDE SEQUENCE [LARGE SCALE GENOMIC DNA]</scope>
    <source>
        <strain evidence="12">RIFCSPLOWO2_12_FULL_64_10</strain>
    </source>
</reference>
<comment type="caution">
    <text evidence="11">The sequence shown here is derived from an EMBL/GenBank/DDBJ whole genome shotgun (WGS) entry which is preliminary data.</text>
</comment>
<evidence type="ECO:0000259" key="9">
    <source>
        <dbReference type="PROSITE" id="PS50109"/>
    </source>
</evidence>
<keyword evidence="5" id="KW-0418">Kinase</keyword>
<dbReference type="SUPFAM" id="SSF55874">
    <property type="entry name" value="ATPase domain of HSP90 chaperone/DNA topoisomerase II/histidine kinase"/>
    <property type="match status" value="1"/>
</dbReference>
<dbReference type="SUPFAM" id="SSF52172">
    <property type="entry name" value="CheY-like"/>
    <property type="match status" value="2"/>
</dbReference>
<dbReference type="FunFam" id="3.40.50.2300:FF:000018">
    <property type="entry name" value="DNA-binding transcriptional regulator NtrC"/>
    <property type="match status" value="1"/>
</dbReference>
<evidence type="ECO:0000256" key="4">
    <source>
        <dbReference type="ARBA" id="ARBA00022679"/>
    </source>
</evidence>
<evidence type="ECO:0000256" key="8">
    <source>
        <dbReference type="PROSITE-ProRule" id="PRU00169"/>
    </source>
</evidence>
<dbReference type="SMART" id="SM00387">
    <property type="entry name" value="HATPase_c"/>
    <property type="match status" value="1"/>
</dbReference>
<dbReference type="SMART" id="SM00065">
    <property type="entry name" value="GAF"/>
    <property type="match status" value="2"/>
</dbReference>
<dbReference type="InterPro" id="IPR036097">
    <property type="entry name" value="HisK_dim/P_sf"/>
</dbReference>
<dbReference type="CDD" id="cd00156">
    <property type="entry name" value="REC"/>
    <property type="match status" value="1"/>
</dbReference>
<protein>
    <recommendedName>
        <fullName evidence="2">histidine kinase</fullName>
        <ecNumber evidence="2">2.7.13.3</ecNumber>
    </recommendedName>
</protein>
<dbReference type="SUPFAM" id="SSF55781">
    <property type="entry name" value="GAF domain-like"/>
    <property type="match status" value="2"/>
</dbReference>
<dbReference type="Proteomes" id="UP000178606">
    <property type="component" value="Unassembled WGS sequence"/>
</dbReference>
<keyword evidence="6" id="KW-0805">Transcription regulation</keyword>
<dbReference type="SUPFAM" id="SSF47384">
    <property type="entry name" value="Homodimeric domain of signal transducing histidine kinase"/>
    <property type="match status" value="1"/>
</dbReference>
<evidence type="ECO:0000256" key="1">
    <source>
        <dbReference type="ARBA" id="ARBA00000085"/>
    </source>
</evidence>
<dbReference type="InterPro" id="IPR029016">
    <property type="entry name" value="GAF-like_dom_sf"/>
</dbReference>